<evidence type="ECO:0000256" key="1">
    <source>
        <dbReference type="SAM" id="MobiDB-lite"/>
    </source>
</evidence>
<accession>A0A0A9MGD5</accession>
<organism evidence="2">
    <name type="scientific">Arundo donax</name>
    <name type="common">Giant reed</name>
    <name type="synonym">Donax arundinaceus</name>
    <dbReference type="NCBI Taxonomy" id="35708"/>
    <lineage>
        <taxon>Eukaryota</taxon>
        <taxon>Viridiplantae</taxon>
        <taxon>Streptophyta</taxon>
        <taxon>Embryophyta</taxon>
        <taxon>Tracheophyta</taxon>
        <taxon>Spermatophyta</taxon>
        <taxon>Magnoliopsida</taxon>
        <taxon>Liliopsida</taxon>
        <taxon>Poales</taxon>
        <taxon>Poaceae</taxon>
        <taxon>PACMAD clade</taxon>
        <taxon>Arundinoideae</taxon>
        <taxon>Arundineae</taxon>
        <taxon>Arundo</taxon>
    </lineage>
</organism>
<evidence type="ECO:0000313" key="2">
    <source>
        <dbReference type="EMBL" id="JAD62509.1"/>
    </source>
</evidence>
<dbReference type="EMBL" id="GBRH01235386">
    <property type="protein sequence ID" value="JAD62509.1"/>
    <property type="molecule type" value="Transcribed_RNA"/>
</dbReference>
<sequence length="106" mass="11987">MSRRASIFRPWCFHLQAAPVKIRGLTPISLIVAVLSSPAASATHRTASRHCCRRWRRFLLLGGGPPRGWRRLARHHRRPGWRGTGAHRYHAAGTSRRRSDGATTMD</sequence>
<feature type="region of interest" description="Disordered" evidence="1">
    <location>
        <begin position="76"/>
        <end position="106"/>
    </location>
</feature>
<dbReference type="AlphaFoldDB" id="A0A0A9MGD5"/>
<proteinExistence type="predicted"/>
<reference evidence="2" key="2">
    <citation type="journal article" date="2015" name="Data Brief">
        <title>Shoot transcriptome of the giant reed, Arundo donax.</title>
        <authorList>
            <person name="Barrero R.A."/>
            <person name="Guerrero F.D."/>
            <person name="Moolhuijzen P."/>
            <person name="Goolsby J.A."/>
            <person name="Tidwell J."/>
            <person name="Bellgard S.E."/>
            <person name="Bellgard M.I."/>
        </authorList>
    </citation>
    <scope>NUCLEOTIDE SEQUENCE</scope>
    <source>
        <tissue evidence="2">Shoot tissue taken approximately 20 cm above the soil surface</tissue>
    </source>
</reference>
<name>A0A0A9MGD5_ARUDO</name>
<reference evidence="2" key="1">
    <citation type="submission" date="2014-09" db="EMBL/GenBank/DDBJ databases">
        <authorList>
            <person name="Magalhaes I.L.F."/>
            <person name="Oliveira U."/>
            <person name="Santos F.R."/>
            <person name="Vidigal T.H.D.A."/>
            <person name="Brescovit A.D."/>
            <person name="Santos A.J."/>
        </authorList>
    </citation>
    <scope>NUCLEOTIDE SEQUENCE</scope>
    <source>
        <tissue evidence="2">Shoot tissue taken approximately 20 cm above the soil surface</tissue>
    </source>
</reference>
<feature type="compositionally biased region" description="Basic residues" evidence="1">
    <location>
        <begin position="76"/>
        <end position="90"/>
    </location>
</feature>
<protein>
    <submittedName>
        <fullName evidence="2">Uncharacterized protein</fullName>
    </submittedName>
</protein>